<reference evidence="3 4" key="1">
    <citation type="submission" date="2020-08" db="EMBL/GenBank/DDBJ databases">
        <title>Oceanospirillum sp. nov. isolated from marine sediment.</title>
        <authorList>
            <person name="Ji X."/>
        </authorList>
    </citation>
    <scope>NUCLEOTIDE SEQUENCE [LARGE SCALE GENOMIC DNA]</scope>
    <source>
        <strain evidence="3 4">D5</strain>
    </source>
</reference>
<dbReference type="Pfam" id="PF01381">
    <property type="entry name" value="HTH_3"/>
    <property type="match status" value="1"/>
</dbReference>
<accession>A0A839IS50</accession>
<dbReference type="PANTHER" id="PTHR36924:SF1">
    <property type="entry name" value="ANTITOXIN HIGA-1"/>
    <property type="match status" value="1"/>
</dbReference>
<dbReference type="AlphaFoldDB" id="A0A839IS50"/>
<evidence type="ECO:0000259" key="2">
    <source>
        <dbReference type="PROSITE" id="PS50943"/>
    </source>
</evidence>
<dbReference type="Proteomes" id="UP000565262">
    <property type="component" value="Unassembled WGS sequence"/>
</dbReference>
<dbReference type="Gene3D" id="1.10.260.40">
    <property type="entry name" value="lambda repressor-like DNA-binding domains"/>
    <property type="match status" value="1"/>
</dbReference>
<dbReference type="PROSITE" id="PS50943">
    <property type="entry name" value="HTH_CROC1"/>
    <property type="match status" value="1"/>
</dbReference>
<dbReference type="NCBIfam" id="TIGR02607">
    <property type="entry name" value="antidote_HigA"/>
    <property type="match status" value="1"/>
</dbReference>
<dbReference type="CDD" id="cd00093">
    <property type="entry name" value="HTH_XRE"/>
    <property type="match status" value="1"/>
</dbReference>
<proteinExistence type="predicted"/>
<dbReference type="SMART" id="SM00530">
    <property type="entry name" value="HTH_XRE"/>
    <property type="match status" value="1"/>
</dbReference>
<dbReference type="SUPFAM" id="SSF47413">
    <property type="entry name" value="lambda repressor-like DNA-binding domains"/>
    <property type="match status" value="1"/>
</dbReference>
<evidence type="ECO:0000313" key="4">
    <source>
        <dbReference type="Proteomes" id="UP000565262"/>
    </source>
</evidence>
<protein>
    <submittedName>
        <fullName evidence="3">HigA family addiction module antidote protein</fullName>
    </submittedName>
</protein>
<dbReference type="InterPro" id="IPR001387">
    <property type="entry name" value="Cro/C1-type_HTH"/>
</dbReference>
<dbReference type="RefSeq" id="WP_182809159.1">
    <property type="nucleotide sequence ID" value="NZ_JACJFM010000014.1"/>
</dbReference>
<keyword evidence="4" id="KW-1185">Reference proteome</keyword>
<evidence type="ECO:0000313" key="3">
    <source>
        <dbReference type="EMBL" id="MBB1487382.1"/>
    </source>
</evidence>
<dbReference type="EMBL" id="JACJFM010000014">
    <property type="protein sequence ID" value="MBB1487382.1"/>
    <property type="molecule type" value="Genomic_DNA"/>
</dbReference>
<dbReference type="InterPro" id="IPR010982">
    <property type="entry name" value="Lambda_DNA-bd_dom_sf"/>
</dbReference>
<name>A0A839IS50_9GAMM</name>
<evidence type="ECO:0000256" key="1">
    <source>
        <dbReference type="ARBA" id="ARBA00023125"/>
    </source>
</evidence>
<gene>
    <name evidence="3" type="ORF">H4O21_12270</name>
</gene>
<dbReference type="PANTHER" id="PTHR36924">
    <property type="entry name" value="ANTITOXIN HIGA-1"/>
    <property type="match status" value="1"/>
</dbReference>
<comment type="caution">
    <text evidence="3">The sequence shown here is derived from an EMBL/GenBank/DDBJ whole genome shotgun (WGS) entry which is preliminary data.</text>
</comment>
<organism evidence="3 4">
    <name type="scientific">Oceanospirillum sediminis</name>
    <dbReference type="NCBI Taxonomy" id="2760088"/>
    <lineage>
        <taxon>Bacteria</taxon>
        <taxon>Pseudomonadati</taxon>
        <taxon>Pseudomonadota</taxon>
        <taxon>Gammaproteobacteria</taxon>
        <taxon>Oceanospirillales</taxon>
        <taxon>Oceanospirillaceae</taxon>
        <taxon>Oceanospirillum</taxon>
    </lineage>
</organism>
<dbReference type="GO" id="GO:0003677">
    <property type="term" value="F:DNA binding"/>
    <property type="evidence" value="ECO:0007669"/>
    <property type="project" value="UniProtKB-KW"/>
</dbReference>
<feature type="domain" description="HTH cro/C1-type" evidence="2">
    <location>
        <begin position="23"/>
        <end position="73"/>
    </location>
</feature>
<keyword evidence="1" id="KW-0238">DNA-binding</keyword>
<dbReference type="InterPro" id="IPR013430">
    <property type="entry name" value="Toxin_antidote_HigA"/>
</dbReference>
<sequence>MKSSLHLRKPEHPGRFLDRCYLKAMNINQSDLARELGISRRRINEIVNGQRAITADTALKLSYFFGTHPMIWLEKQQLWELYCVTRHRLR</sequence>